<evidence type="ECO:0000313" key="2">
    <source>
        <dbReference type="Proteomes" id="UP000253769"/>
    </source>
</evidence>
<dbReference type="AlphaFoldDB" id="A0A369WX76"/>
<organism evidence="1 2">
    <name type="scientific">Motiliproteus coralliicola</name>
    <dbReference type="NCBI Taxonomy" id="2283196"/>
    <lineage>
        <taxon>Bacteria</taxon>
        <taxon>Pseudomonadati</taxon>
        <taxon>Pseudomonadota</taxon>
        <taxon>Gammaproteobacteria</taxon>
        <taxon>Oceanospirillales</taxon>
        <taxon>Oceanospirillaceae</taxon>
        <taxon>Motiliproteus</taxon>
    </lineage>
</organism>
<dbReference type="InterPro" id="IPR013320">
    <property type="entry name" value="ConA-like_dom_sf"/>
</dbReference>
<proteinExistence type="predicted"/>
<accession>A0A369WX76</accession>
<keyword evidence="2" id="KW-1185">Reference proteome</keyword>
<gene>
    <name evidence="1" type="ORF">DV711_06160</name>
</gene>
<protein>
    <submittedName>
        <fullName evidence="1">Uncharacterized protein</fullName>
    </submittedName>
</protein>
<sequence>MAYGFDHTSPTAGRSGSHSGFVRQLKTADFPIHAINHDGGHGGDGFGVRVNGVDQYATIDIPRAYYTGTVYDSTVEACVAAVNGEDVWVVGESTSIANLVELKPSTNQLRVRFNNNDQYFDLSGLGLDYNAANVYSFRGGYDGADRYIEVKVNGQLVELRTGLSNGRSTRDWVQAGRIDTDTYQKGIFLYLKNTDANDVTKNRFYDLRALSSGTVFPETLGNGADGTWYNLPADDSQWVAPKAFTNGGGNLCAYTDSSKTTRLPVHVLRLVTGTTPSAEVYVRVPLEQAGATLHFEADETQTSQPAVGAQHGRNEVWQDYIAVLLLNDLTYSDSTGNGHDATLVGTNGGLVTTAHPAGGDWLDFTKGGYLVLANSNSLLDNTEHTIQAMVNLDESSDIQGLVGNRSDSGSDVHWTQIQTSGRVYNKTTVEVRPTDPANPPLGETHWVALRQDATHIYSVRNGVALTSKAGTTGLALVGNDPFQVGSYYNNSSSYWMDGRVGGVRIRRSALADSWLLTEHENQSAPDAWGTVSAWADGGGGGTETTASPASASLSLVGQLPTVDLSQHRAAAPASTTLALSGHAPIVTAGGAVAALPAAAAFSLMGHAPSVTASAHQIAAPLPASFALTGHAPVIQAGGDISAYPSSGSITLVGYDPTLVVSDHKVVALTAGTLSLTGHAPSADASDHQSAKTAPAAISLSGHTPVVALSDHQVSAPAADTLALTGHAPSIQASVSVTAAPAAATLSLTGQYPTAGIIAGSGDIECAPISAQLIITGSPTRGFWQAPFFDISGVTLEDVPWENREFTVPFEQRHFVV</sequence>
<dbReference type="Pfam" id="PF13385">
    <property type="entry name" value="Laminin_G_3"/>
    <property type="match status" value="1"/>
</dbReference>
<comment type="caution">
    <text evidence="1">The sequence shown here is derived from an EMBL/GenBank/DDBJ whole genome shotgun (WGS) entry which is preliminary data.</text>
</comment>
<name>A0A369WX76_9GAMM</name>
<reference evidence="1 2" key="1">
    <citation type="submission" date="2018-07" db="EMBL/GenBank/DDBJ databases">
        <title>Motiliproteus coralliicola sp. nov., a bacterium isolated from Coral.</title>
        <authorList>
            <person name="Wang G."/>
        </authorList>
    </citation>
    <scope>NUCLEOTIDE SEQUENCE [LARGE SCALE GENOMIC DNA]</scope>
    <source>
        <strain evidence="1 2">C34</strain>
    </source>
</reference>
<evidence type="ECO:0000313" key="1">
    <source>
        <dbReference type="EMBL" id="RDE25136.1"/>
    </source>
</evidence>
<dbReference type="OrthoDB" id="7068554at2"/>
<dbReference type="RefSeq" id="WP_114694733.1">
    <property type="nucleotide sequence ID" value="NZ_QQOH01000001.1"/>
</dbReference>
<dbReference type="Proteomes" id="UP000253769">
    <property type="component" value="Unassembled WGS sequence"/>
</dbReference>
<dbReference type="EMBL" id="QQOH01000001">
    <property type="protein sequence ID" value="RDE25136.1"/>
    <property type="molecule type" value="Genomic_DNA"/>
</dbReference>
<dbReference type="Gene3D" id="2.60.120.200">
    <property type="match status" value="1"/>
</dbReference>
<dbReference type="SUPFAM" id="SSF49899">
    <property type="entry name" value="Concanavalin A-like lectins/glucanases"/>
    <property type="match status" value="1"/>
</dbReference>